<protein>
    <submittedName>
        <fullName evidence="3">NAD(P)-binding domain-containing protein</fullName>
    </submittedName>
</protein>
<dbReference type="RefSeq" id="WP_183125559.1">
    <property type="nucleotide sequence ID" value="NZ_JACJHR010000046.1"/>
</dbReference>
<dbReference type="Pfam" id="PF03807">
    <property type="entry name" value="F420_oxidored"/>
    <property type="match status" value="1"/>
</dbReference>
<dbReference type="AlphaFoldDB" id="A0A8E1W3G8"/>
<dbReference type="GO" id="GO:0016491">
    <property type="term" value="F:oxidoreductase activity"/>
    <property type="evidence" value="ECO:0007669"/>
    <property type="project" value="UniProtKB-KW"/>
</dbReference>
<dbReference type="InterPro" id="IPR051267">
    <property type="entry name" value="STEAP_metalloreductase"/>
</dbReference>
<dbReference type="EMBL" id="JACJHR010000046">
    <property type="protein sequence ID" value="MBB2502984.1"/>
    <property type="molecule type" value="Genomic_DNA"/>
</dbReference>
<proteinExistence type="predicted"/>
<organism evidence="3 4">
    <name type="scientific">Amycolatopsis echigonensis</name>
    <dbReference type="NCBI Taxonomy" id="2576905"/>
    <lineage>
        <taxon>Bacteria</taxon>
        <taxon>Bacillati</taxon>
        <taxon>Actinomycetota</taxon>
        <taxon>Actinomycetes</taxon>
        <taxon>Pseudonocardiales</taxon>
        <taxon>Pseudonocardiaceae</taxon>
        <taxon>Amycolatopsis</taxon>
    </lineage>
</organism>
<dbReference type="SUPFAM" id="SSF51735">
    <property type="entry name" value="NAD(P)-binding Rossmann-fold domains"/>
    <property type="match status" value="1"/>
</dbReference>
<evidence type="ECO:0000313" key="4">
    <source>
        <dbReference type="Proteomes" id="UP000550260"/>
    </source>
</evidence>
<evidence type="ECO:0000313" key="3">
    <source>
        <dbReference type="EMBL" id="MBB2502984.1"/>
    </source>
</evidence>
<dbReference type="InterPro" id="IPR036291">
    <property type="entry name" value="NAD(P)-bd_dom_sf"/>
</dbReference>
<name>A0A8E1W3G8_9PSEU</name>
<feature type="domain" description="Pyrroline-5-carboxylate reductase catalytic N-terminal" evidence="2">
    <location>
        <begin position="3"/>
        <end position="98"/>
    </location>
</feature>
<comment type="caution">
    <text evidence="3">The sequence shown here is derived from an EMBL/GenBank/DDBJ whole genome shotgun (WGS) entry which is preliminary data.</text>
</comment>
<gene>
    <name evidence="3" type="ORF">H5411_28095</name>
</gene>
<dbReference type="Gene3D" id="3.40.50.720">
    <property type="entry name" value="NAD(P)-binding Rossmann-like Domain"/>
    <property type="match status" value="1"/>
</dbReference>
<accession>A0A8E1W3G8</accession>
<dbReference type="Proteomes" id="UP000550260">
    <property type="component" value="Unassembled WGS sequence"/>
</dbReference>
<dbReference type="InterPro" id="IPR028939">
    <property type="entry name" value="P5C_Rdtase_cat_N"/>
</dbReference>
<evidence type="ECO:0000256" key="1">
    <source>
        <dbReference type="ARBA" id="ARBA00023002"/>
    </source>
</evidence>
<sequence length="226" mass="23027">MSIGIIGTGSMGKAIAGLFADGGHDVYVAGSDPRKSEAAAQELASRGPGKVSAVPTAEAAARGTDVVVLATWYAVSARIAVALSDVLRGKIVVDISNPFNATFDGLITDHGNSAGLELQRRLDGSALVKAFNTTLAPTLQGKSFSGTEVDVFLASDHDSEKAQVAKLIGSAGLRPIDAGGLGNAGTLERMALLLVELQGRYGLEFAAGMKFLPGQSLSFPAVVAAS</sequence>
<reference evidence="3 4" key="1">
    <citation type="submission" date="2020-08" db="EMBL/GenBank/DDBJ databases">
        <title>Amycolatopsis echigonensis JCM 21831.</title>
        <authorList>
            <person name="Tedsree N."/>
            <person name="Kuncharoen N."/>
            <person name="Likhitwitayawuid K."/>
            <person name="Tanasupawat S."/>
        </authorList>
    </citation>
    <scope>NUCLEOTIDE SEQUENCE [LARGE SCALE GENOMIC DNA]</scope>
    <source>
        <strain evidence="3 4">JCM 21831</strain>
    </source>
</reference>
<evidence type="ECO:0000259" key="2">
    <source>
        <dbReference type="Pfam" id="PF03807"/>
    </source>
</evidence>
<dbReference type="PANTHER" id="PTHR14239:SF10">
    <property type="entry name" value="REDUCTASE"/>
    <property type="match status" value="1"/>
</dbReference>
<keyword evidence="1" id="KW-0560">Oxidoreductase</keyword>
<dbReference type="PANTHER" id="PTHR14239">
    <property type="entry name" value="DUDULIN-RELATED"/>
    <property type="match status" value="1"/>
</dbReference>